<keyword evidence="1" id="KW-1133">Transmembrane helix</keyword>
<keyword evidence="1" id="KW-0472">Membrane</keyword>
<sequence>MNNSFVNEINESVKHWYIPLIIGLSFIGLGIWVFMAPASSYKTFSILFSISFLVSGILEILFAVANKRVFGSWGWALIMGILNLVLGILLLKDVEMAMEVLALYIGFLVLFRSLGAISTSLELSHFRMSGWGSLLVIGILGIILSTILIWRPQAAAFSVVIFMGLTLISFGASMAFISLKLKKVHTHVKELKEEQDGGEF</sequence>
<dbReference type="EMBL" id="QGDO01000001">
    <property type="protein sequence ID" value="PWJ43931.1"/>
    <property type="molecule type" value="Genomic_DNA"/>
</dbReference>
<reference evidence="2 3" key="1">
    <citation type="submission" date="2018-03" db="EMBL/GenBank/DDBJ databases">
        <title>Genomic Encyclopedia of Archaeal and Bacterial Type Strains, Phase II (KMG-II): from individual species to whole genera.</title>
        <authorList>
            <person name="Goeker M."/>
        </authorList>
    </citation>
    <scope>NUCLEOTIDE SEQUENCE [LARGE SCALE GENOMIC DNA]</scope>
    <source>
        <strain evidence="2 3">DSM 28229</strain>
    </source>
</reference>
<dbReference type="AlphaFoldDB" id="A0A315ZEH5"/>
<accession>A0A315ZEH5</accession>
<feature type="transmembrane region" description="Helical" evidence="1">
    <location>
        <begin position="72"/>
        <end position="91"/>
    </location>
</feature>
<feature type="transmembrane region" description="Helical" evidence="1">
    <location>
        <begin position="97"/>
        <end position="117"/>
    </location>
</feature>
<comment type="caution">
    <text evidence="2">The sequence shown here is derived from an EMBL/GenBank/DDBJ whole genome shotgun (WGS) entry which is preliminary data.</text>
</comment>
<name>A0A315ZEH5_SEDFL</name>
<dbReference type="InterPro" id="IPR005325">
    <property type="entry name" value="DUF308_memb"/>
</dbReference>
<evidence type="ECO:0000313" key="2">
    <source>
        <dbReference type="EMBL" id="PWJ43931.1"/>
    </source>
</evidence>
<proteinExistence type="predicted"/>
<feature type="transmembrane region" description="Helical" evidence="1">
    <location>
        <begin position="44"/>
        <end position="65"/>
    </location>
</feature>
<feature type="transmembrane region" description="Helical" evidence="1">
    <location>
        <begin position="129"/>
        <end position="150"/>
    </location>
</feature>
<dbReference type="InterPro" id="IPR052712">
    <property type="entry name" value="Acid_resist_chaperone_HdeD"/>
</dbReference>
<keyword evidence="3" id="KW-1185">Reference proteome</keyword>
<keyword evidence="1" id="KW-0812">Transmembrane</keyword>
<dbReference type="RefSeq" id="WP_109615456.1">
    <property type="nucleotide sequence ID" value="NZ_QGDO01000001.1"/>
</dbReference>
<organism evidence="2 3">
    <name type="scientific">Sediminitomix flava</name>
    <dbReference type="NCBI Taxonomy" id="379075"/>
    <lineage>
        <taxon>Bacteria</taxon>
        <taxon>Pseudomonadati</taxon>
        <taxon>Bacteroidota</taxon>
        <taxon>Cytophagia</taxon>
        <taxon>Cytophagales</taxon>
        <taxon>Flammeovirgaceae</taxon>
        <taxon>Sediminitomix</taxon>
    </lineage>
</organism>
<evidence type="ECO:0000313" key="3">
    <source>
        <dbReference type="Proteomes" id="UP000245535"/>
    </source>
</evidence>
<evidence type="ECO:0000256" key="1">
    <source>
        <dbReference type="SAM" id="Phobius"/>
    </source>
</evidence>
<dbReference type="PANTHER" id="PTHR34989:SF1">
    <property type="entry name" value="PROTEIN HDED"/>
    <property type="match status" value="1"/>
</dbReference>
<dbReference type="GO" id="GO:0005886">
    <property type="term" value="C:plasma membrane"/>
    <property type="evidence" value="ECO:0007669"/>
    <property type="project" value="TreeGrafter"/>
</dbReference>
<dbReference type="Proteomes" id="UP000245535">
    <property type="component" value="Unassembled WGS sequence"/>
</dbReference>
<protein>
    <submittedName>
        <fullName evidence="2">Uncharacterized membrane protein HdeD (DUF308 family)</fullName>
    </submittedName>
</protein>
<dbReference type="PANTHER" id="PTHR34989">
    <property type="entry name" value="PROTEIN HDED"/>
    <property type="match status" value="1"/>
</dbReference>
<gene>
    <name evidence="2" type="ORF">BC781_101281</name>
</gene>
<dbReference type="Pfam" id="PF03729">
    <property type="entry name" value="DUF308"/>
    <property type="match status" value="2"/>
</dbReference>
<feature type="transmembrane region" description="Helical" evidence="1">
    <location>
        <begin position="16"/>
        <end position="38"/>
    </location>
</feature>
<feature type="transmembrane region" description="Helical" evidence="1">
    <location>
        <begin position="156"/>
        <end position="179"/>
    </location>
</feature>
<dbReference type="OrthoDB" id="7059775at2"/>